<dbReference type="AlphaFoldDB" id="Q1PJJ8"/>
<name>Q1PJJ8_PROMR</name>
<proteinExistence type="predicted"/>
<sequence length="36" mass="4046">MKKKKFVQVAAAFVPANAKTVKNVHLAKITNFKFLN</sequence>
<accession>Q1PJJ8</accession>
<organism evidence="1">
    <name type="scientific">uncultured Prochlorococcus marinus clone HOT0M-10G7</name>
    <dbReference type="NCBI Taxonomy" id="379385"/>
    <lineage>
        <taxon>Bacteria</taxon>
        <taxon>Bacillati</taxon>
        <taxon>Cyanobacteriota</taxon>
        <taxon>Cyanophyceae</taxon>
        <taxon>Synechococcales</taxon>
        <taxon>Prochlorococcaceae</taxon>
        <taxon>Prochlorococcus</taxon>
    </lineage>
</organism>
<protein>
    <submittedName>
        <fullName evidence="1">Uncharacterized protein</fullName>
    </submittedName>
</protein>
<evidence type="ECO:0000313" key="1">
    <source>
        <dbReference type="EMBL" id="ABE11389.1"/>
    </source>
</evidence>
<reference evidence="1" key="2">
    <citation type="submission" date="2006-04" db="EMBL/GenBank/DDBJ databases">
        <title>Sequencing of the draft fosmids and assembly of Prochlorococcus marinus environmental genome fragment.</title>
        <authorList>
            <consortium name="US DOE Joint Genome Institute (JGI)"/>
            <person name="Copeland A."/>
            <person name="Lucas S."/>
            <person name="Lapidus A."/>
            <person name="Barry K."/>
            <person name="Detter J.C."/>
            <person name="Glavina T."/>
            <person name="Hammon N."/>
            <person name="Israni S."/>
            <person name="Richardson P."/>
        </authorList>
    </citation>
    <scope>NUCLEOTIDE SEQUENCE</scope>
</reference>
<reference evidence="1" key="1">
    <citation type="journal article" date="2006" name="Science">
        <title>Genomic islands and the ecology and evolution of Prochlorococcus.</title>
        <authorList>
            <person name="Coleman M.L."/>
            <person name="Sullivan M.B."/>
            <person name="Martiny A.C."/>
            <person name="Steglich C."/>
            <person name="Barry K."/>
            <person name="Delong E.F."/>
            <person name="Chisholm S.W."/>
        </authorList>
    </citation>
    <scope>NUCLEOTIDE SEQUENCE</scope>
</reference>
<gene>
    <name evidence="1" type="ORF">HOT0M-10G7_0021</name>
</gene>
<dbReference type="EMBL" id="DQ366733">
    <property type="protein sequence ID" value="ABE11389.1"/>
    <property type="molecule type" value="Genomic_DNA"/>
</dbReference>